<dbReference type="Proteomes" id="UP000664761">
    <property type="component" value="Unassembled WGS sequence"/>
</dbReference>
<protein>
    <recommendedName>
        <fullName evidence="3">Lipoprotein</fullName>
    </recommendedName>
</protein>
<evidence type="ECO:0008006" key="3">
    <source>
        <dbReference type="Google" id="ProtNLM"/>
    </source>
</evidence>
<accession>A0ABS3F5E9</accession>
<name>A0ABS3F5E9_9PROT</name>
<proteinExistence type="predicted"/>
<keyword evidence="2" id="KW-1185">Reference proteome</keyword>
<evidence type="ECO:0000313" key="2">
    <source>
        <dbReference type="Proteomes" id="UP000664761"/>
    </source>
</evidence>
<dbReference type="EMBL" id="JAFLNC010000002">
    <property type="protein sequence ID" value="MBO0333578.1"/>
    <property type="molecule type" value="Genomic_DNA"/>
</dbReference>
<reference evidence="1 2" key="1">
    <citation type="submission" date="2021-03" db="EMBL/GenBank/DDBJ databases">
        <title>Sneathiella sp. CAU 1612 isolated from Kang Won-do.</title>
        <authorList>
            <person name="Kim W."/>
        </authorList>
    </citation>
    <scope>NUCLEOTIDE SEQUENCE [LARGE SCALE GENOMIC DNA]</scope>
    <source>
        <strain evidence="1 2">CAU 1612</strain>
    </source>
</reference>
<organism evidence="1 2">
    <name type="scientific">Sneathiella sedimenti</name>
    <dbReference type="NCBI Taxonomy" id="2816034"/>
    <lineage>
        <taxon>Bacteria</taxon>
        <taxon>Pseudomonadati</taxon>
        <taxon>Pseudomonadota</taxon>
        <taxon>Alphaproteobacteria</taxon>
        <taxon>Sneathiellales</taxon>
        <taxon>Sneathiellaceae</taxon>
        <taxon>Sneathiella</taxon>
    </lineage>
</organism>
<gene>
    <name evidence="1" type="ORF">J0X12_08140</name>
</gene>
<evidence type="ECO:0000313" key="1">
    <source>
        <dbReference type="EMBL" id="MBO0333578.1"/>
    </source>
</evidence>
<comment type="caution">
    <text evidence="1">The sequence shown here is derived from an EMBL/GenBank/DDBJ whole genome shotgun (WGS) entry which is preliminary data.</text>
</comment>
<sequence>MNKAARLLVSPAVIALLALTGCQSQKVEKMADEMQIRKETTFADPMPPMEEPPIWTDGSSNVFQNISSKVNYETKYIARDGKLVTQKEHDGCIVVHDYAMPFSPAVKWKNCRDPDGVSTNYKLDDTEVWPLETGKHWSYRQAGTNVEGQSWAYIRDCAVEGQVRITTLLGTFDTFRVACSDQLKTRVWFLSPVLQAPVLHTVFEKKTHRKYTFETVSYRLN</sequence>
<dbReference type="PROSITE" id="PS51257">
    <property type="entry name" value="PROKAR_LIPOPROTEIN"/>
    <property type="match status" value="1"/>
</dbReference>
<dbReference type="RefSeq" id="WP_207044056.1">
    <property type="nucleotide sequence ID" value="NZ_JAFLNC010000002.1"/>
</dbReference>